<dbReference type="Proteomes" id="UP000265768">
    <property type="component" value="Unassembled WGS sequence"/>
</dbReference>
<evidence type="ECO:0000256" key="3">
    <source>
        <dbReference type="ARBA" id="ARBA00022723"/>
    </source>
</evidence>
<reference evidence="9 10" key="1">
    <citation type="submission" date="2018-09" db="EMBL/GenBank/DDBJ databases">
        <title>YIM 75507 draft genome.</title>
        <authorList>
            <person name="Tang S."/>
            <person name="Feng Y."/>
        </authorList>
    </citation>
    <scope>NUCLEOTIDE SEQUENCE [LARGE SCALE GENOMIC DNA]</scope>
    <source>
        <strain evidence="9 10">YIM 75507</strain>
    </source>
</reference>
<comment type="caution">
    <text evidence="9">The sequence shown here is derived from an EMBL/GenBank/DDBJ whole genome shotgun (WGS) entry which is preliminary data.</text>
</comment>
<dbReference type="SUPFAM" id="SSF48264">
    <property type="entry name" value="Cytochrome P450"/>
    <property type="match status" value="1"/>
</dbReference>
<keyword evidence="2 7" id="KW-0349">Heme</keyword>
<proteinExistence type="inferred from homology"/>
<accession>A0A3A4AXT2</accession>
<dbReference type="EMBL" id="QZEY01000001">
    <property type="protein sequence ID" value="RJL35482.1"/>
    <property type="molecule type" value="Genomic_DNA"/>
</dbReference>
<dbReference type="GO" id="GO:0004497">
    <property type="term" value="F:monooxygenase activity"/>
    <property type="evidence" value="ECO:0007669"/>
    <property type="project" value="UniProtKB-KW"/>
</dbReference>
<keyword evidence="10" id="KW-1185">Reference proteome</keyword>
<evidence type="ECO:0000256" key="2">
    <source>
        <dbReference type="ARBA" id="ARBA00022617"/>
    </source>
</evidence>
<dbReference type="PRINTS" id="PR00359">
    <property type="entry name" value="BP450"/>
</dbReference>
<keyword evidence="4 7" id="KW-0560">Oxidoreductase</keyword>
<evidence type="ECO:0000256" key="6">
    <source>
        <dbReference type="ARBA" id="ARBA00023033"/>
    </source>
</evidence>
<keyword evidence="3 7" id="KW-0479">Metal-binding</keyword>
<dbReference type="FunFam" id="1.10.630.10:FF:000018">
    <property type="entry name" value="Cytochrome P450 monooxygenase"/>
    <property type="match status" value="1"/>
</dbReference>
<dbReference type="InterPro" id="IPR002397">
    <property type="entry name" value="Cyt_P450_B"/>
</dbReference>
<dbReference type="CDD" id="cd11031">
    <property type="entry name" value="Cyp158A-like"/>
    <property type="match status" value="1"/>
</dbReference>
<dbReference type="PANTHER" id="PTHR46696">
    <property type="entry name" value="P450, PUTATIVE (EUROFUNG)-RELATED"/>
    <property type="match status" value="1"/>
</dbReference>
<dbReference type="InterPro" id="IPR001128">
    <property type="entry name" value="Cyt_P450"/>
</dbReference>
<dbReference type="InterPro" id="IPR017972">
    <property type="entry name" value="Cyt_P450_CS"/>
</dbReference>
<evidence type="ECO:0000313" key="9">
    <source>
        <dbReference type="EMBL" id="RJL35482.1"/>
    </source>
</evidence>
<evidence type="ECO:0000256" key="7">
    <source>
        <dbReference type="RuleBase" id="RU000461"/>
    </source>
</evidence>
<name>A0A3A4AXT2_9ACTN</name>
<dbReference type="AlphaFoldDB" id="A0A3A4AXT2"/>
<dbReference type="GO" id="GO:0005506">
    <property type="term" value="F:iron ion binding"/>
    <property type="evidence" value="ECO:0007669"/>
    <property type="project" value="InterPro"/>
</dbReference>
<dbReference type="Pfam" id="PF00067">
    <property type="entry name" value="p450"/>
    <property type="match status" value="1"/>
</dbReference>
<dbReference type="PROSITE" id="PS00086">
    <property type="entry name" value="CYTOCHROME_P450"/>
    <property type="match status" value="1"/>
</dbReference>
<protein>
    <submittedName>
        <fullName evidence="9">Cytochrome P450</fullName>
    </submittedName>
</protein>
<keyword evidence="5 7" id="KW-0408">Iron</keyword>
<dbReference type="PANTHER" id="PTHR46696:SF1">
    <property type="entry name" value="CYTOCHROME P450 YJIB-RELATED"/>
    <property type="match status" value="1"/>
</dbReference>
<comment type="similarity">
    <text evidence="1 7">Belongs to the cytochrome P450 family.</text>
</comment>
<evidence type="ECO:0000256" key="5">
    <source>
        <dbReference type="ARBA" id="ARBA00023004"/>
    </source>
</evidence>
<evidence type="ECO:0000313" key="10">
    <source>
        <dbReference type="Proteomes" id="UP000265768"/>
    </source>
</evidence>
<dbReference type="GO" id="GO:0020037">
    <property type="term" value="F:heme binding"/>
    <property type="evidence" value="ECO:0007669"/>
    <property type="project" value="InterPro"/>
</dbReference>
<organism evidence="9 10">
    <name type="scientific">Bailinhaonella thermotolerans</name>
    <dbReference type="NCBI Taxonomy" id="1070861"/>
    <lineage>
        <taxon>Bacteria</taxon>
        <taxon>Bacillati</taxon>
        <taxon>Actinomycetota</taxon>
        <taxon>Actinomycetes</taxon>
        <taxon>Streptosporangiales</taxon>
        <taxon>Streptosporangiaceae</taxon>
        <taxon>Bailinhaonella</taxon>
    </lineage>
</organism>
<dbReference type="InterPro" id="IPR036396">
    <property type="entry name" value="Cyt_P450_sf"/>
</dbReference>
<gene>
    <name evidence="9" type="ORF">D5H75_01350</name>
</gene>
<feature type="region of interest" description="Disordered" evidence="8">
    <location>
        <begin position="394"/>
        <end position="414"/>
    </location>
</feature>
<dbReference type="GO" id="GO:0016705">
    <property type="term" value="F:oxidoreductase activity, acting on paired donors, with incorporation or reduction of molecular oxygen"/>
    <property type="evidence" value="ECO:0007669"/>
    <property type="project" value="InterPro"/>
</dbReference>
<sequence length="414" mass="45771">MTGAHGNGDRLTGDRCLRLRREKPVSRVSLPDGTPGWLVTRHSAVREVLSDSGAFSRAAAFEADGPRLGVLQIPPESMFLMDPPEHTRLRRILSPAFTARSVERLRGPIEALVDELIAAMREQGPPADFVADFALPLPIMVISELLGVPLADRHDVRRWSETMATVEGRPIEETRQAYADMHEYLRRLVDAKRGAPRADLIGDLIAAQEDEDRLTEGELIDFAMTVLIAGHETTANQLANILIVLLRDPARPELLRRRPELIPAAVEELLRYIRLLDQDALLVRRATRDVELSGVRIRAGDLVIPDISSANRDERAFPHSARLDLTRDRAPHLAFGHGAHYCLGAHLARLELQTALAGLLARLPALRLAVREADIPWRHGTAITGPRTLPITWTPEPEGEAPAAADAHPRPSPR</sequence>
<dbReference type="OrthoDB" id="4133219at2"/>
<evidence type="ECO:0000256" key="4">
    <source>
        <dbReference type="ARBA" id="ARBA00023002"/>
    </source>
</evidence>
<dbReference type="RefSeq" id="WP_119924454.1">
    <property type="nucleotide sequence ID" value="NZ_QZEY01000001.1"/>
</dbReference>
<dbReference type="PRINTS" id="PR00385">
    <property type="entry name" value="P450"/>
</dbReference>
<evidence type="ECO:0000256" key="1">
    <source>
        <dbReference type="ARBA" id="ARBA00010617"/>
    </source>
</evidence>
<evidence type="ECO:0000256" key="8">
    <source>
        <dbReference type="SAM" id="MobiDB-lite"/>
    </source>
</evidence>
<keyword evidence="6 7" id="KW-0503">Monooxygenase</keyword>
<dbReference type="Gene3D" id="1.10.630.10">
    <property type="entry name" value="Cytochrome P450"/>
    <property type="match status" value="1"/>
</dbReference>